<dbReference type="InterPro" id="IPR000873">
    <property type="entry name" value="AMP-dep_synth/lig_dom"/>
</dbReference>
<dbReference type="KEGG" id="pei:H9L10_15290"/>
<comment type="similarity">
    <text evidence="1">Belongs to the ATP-dependent AMP-binding enzyme family.</text>
</comment>
<dbReference type="GO" id="GO:0031956">
    <property type="term" value="F:medium-chain fatty acid-CoA ligase activity"/>
    <property type="evidence" value="ECO:0007669"/>
    <property type="project" value="TreeGrafter"/>
</dbReference>
<dbReference type="Gene3D" id="3.30.300.30">
    <property type="match status" value="1"/>
</dbReference>
<evidence type="ECO:0000259" key="3">
    <source>
        <dbReference type="Pfam" id="PF00501"/>
    </source>
</evidence>
<feature type="domain" description="AMP-dependent synthetase/ligase" evidence="3">
    <location>
        <begin position="30"/>
        <end position="400"/>
    </location>
</feature>
<evidence type="ECO:0000313" key="6">
    <source>
        <dbReference type="Proteomes" id="UP000515976"/>
    </source>
</evidence>
<protein>
    <submittedName>
        <fullName evidence="5">AMP-binding protein</fullName>
    </submittedName>
</protein>
<dbReference type="SUPFAM" id="SSF56801">
    <property type="entry name" value="Acetyl-CoA synthetase-like"/>
    <property type="match status" value="1"/>
</dbReference>
<dbReference type="FunFam" id="3.30.300.30:FF:000008">
    <property type="entry name" value="2,3-dihydroxybenzoate-AMP ligase"/>
    <property type="match status" value="1"/>
</dbReference>
<dbReference type="InterPro" id="IPR042099">
    <property type="entry name" value="ANL_N_sf"/>
</dbReference>
<dbReference type="Pfam" id="PF13193">
    <property type="entry name" value="AMP-binding_C"/>
    <property type="match status" value="1"/>
</dbReference>
<dbReference type="Gene3D" id="3.40.50.12780">
    <property type="entry name" value="N-terminal domain of ligase-like"/>
    <property type="match status" value="1"/>
</dbReference>
<evidence type="ECO:0000259" key="4">
    <source>
        <dbReference type="Pfam" id="PF13193"/>
    </source>
</evidence>
<evidence type="ECO:0000313" key="5">
    <source>
        <dbReference type="EMBL" id="QNN49517.1"/>
    </source>
</evidence>
<keyword evidence="6" id="KW-1185">Reference proteome</keyword>
<reference evidence="5 6" key="1">
    <citation type="submission" date="2020-08" db="EMBL/GenBank/DDBJ databases">
        <title>Genome sequence of Phycicoccus endophyticus JCM 31784T.</title>
        <authorList>
            <person name="Hyun D.-W."/>
            <person name="Bae J.-W."/>
        </authorList>
    </citation>
    <scope>NUCLEOTIDE SEQUENCE [LARGE SCALE GENOMIC DNA]</scope>
    <source>
        <strain evidence="5 6">JCM 31784</strain>
    </source>
</reference>
<dbReference type="Pfam" id="PF00501">
    <property type="entry name" value="AMP-binding"/>
    <property type="match status" value="1"/>
</dbReference>
<feature type="domain" description="AMP-binding enzyme C-terminal" evidence="4">
    <location>
        <begin position="450"/>
        <end position="526"/>
    </location>
</feature>
<organism evidence="5 6">
    <name type="scientific">Phycicoccus endophyticus</name>
    <dbReference type="NCBI Taxonomy" id="1690220"/>
    <lineage>
        <taxon>Bacteria</taxon>
        <taxon>Bacillati</taxon>
        <taxon>Actinomycetota</taxon>
        <taxon>Actinomycetes</taxon>
        <taxon>Micrococcales</taxon>
        <taxon>Intrasporangiaceae</taxon>
        <taxon>Phycicoccus</taxon>
    </lineage>
</organism>
<gene>
    <name evidence="5" type="ORF">H9L10_15290</name>
</gene>
<evidence type="ECO:0000256" key="2">
    <source>
        <dbReference type="ARBA" id="ARBA00022598"/>
    </source>
</evidence>
<keyword evidence="2" id="KW-0436">Ligase</keyword>
<dbReference type="CDD" id="cd05917">
    <property type="entry name" value="FACL_like_2"/>
    <property type="match status" value="1"/>
</dbReference>
<dbReference type="PANTHER" id="PTHR43201">
    <property type="entry name" value="ACYL-COA SYNTHETASE"/>
    <property type="match status" value="1"/>
</dbReference>
<accession>A0A7G9R1P2</accession>
<evidence type="ECO:0000256" key="1">
    <source>
        <dbReference type="ARBA" id="ARBA00006432"/>
    </source>
</evidence>
<dbReference type="Proteomes" id="UP000515976">
    <property type="component" value="Chromosome"/>
</dbReference>
<dbReference type="AlphaFoldDB" id="A0A7G9R1P2"/>
<dbReference type="PROSITE" id="PS00455">
    <property type="entry name" value="AMP_BINDING"/>
    <property type="match status" value="1"/>
</dbReference>
<dbReference type="EMBL" id="CP060712">
    <property type="protein sequence ID" value="QNN49517.1"/>
    <property type="molecule type" value="Genomic_DNA"/>
</dbReference>
<dbReference type="InterPro" id="IPR020845">
    <property type="entry name" value="AMP-binding_CS"/>
</dbReference>
<dbReference type="RefSeq" id="WP_166099199.1">
    <property type="nucleotide sequence ID" value="NZ_BMMY01000005.1"/>
</dbReference>
<dbReference type="FunFam" id="3.40.50.12780:FF:000003">
    <property type="entry name" value="Long-chain-fatty-acid--CoA ligase FadD"/>
    <property type="match status" value="1"/>
</dbReference>
<sequence>MATTPDPHLSHTVGVLEPPLLEQTIGDSLDATVARHPGREALVDCAQGVRLTYAELGAEVDRLARGLVAAGLEKGDRIGIWAPNCAQWTLVQLATAKVGAILVNINPAYRSHELTYVLGQAGIRMLVTAESFKTSDYVAMVESARPQCPALEQVFVIGQESWDRLLEGASAVSPERLRMLQAALEPGEPINIQYTSGTTGFPKGATLSHHNILNNGYLVGELCDYTEADRICIPVPFYHCFGMVMGNLAAVTHGACMVIPAPGFDPSATLAAVAQERCTSLYGVPTMFIAEWALPDLESYDLSSVRTGIMAGSPCPASMMTRLIESGIEEMTICYGMTETSPVSTQNHTDDTFEQKVNTVGSVHPHLEVKVVDPVTGETVPRGTPGEFCTKGYSVMLGYWEEPEKTAQVLRDGWMHTGDIAVMDEDGFVQITGRIKDMVIRGGENVYPREIEEFLYTHPDVEDVQVVGVPDERYGEELCAWVRMKEGAPALTAEAVREFCTGQLAHYKIPRYVKVVDEFPMTVTGKVRKVEMRERSVAELGL</sequence>
<proteinExistence type="inferred from homology"/>
<dbReference type="InterPro" id="IPR045851">
    <property type="entry name" value="AMP-bd_C_sf"/>
</dbReference>
<name>A0A7G9R1P2_9MICO</name>
<dbReference type="PANTHER" id="PTHR43201:SF5">
    <property type="entry name" value="MEDIUM-CHAIN ACYL-COA LIGASE ACSF2, MITOCHONDRIAL"/>
    <property type="match status" value="1"/>
</dbReference>
<dbReference type="GO" id="GO:0006631">
    <property type="term" value="P:fatty acid metabolic process"/>
    <property type="evidence" value="ECO:0007669"/>
    <property type="project" value="TreeGrafter"/>
</dbReference>
<dbReference type="InterPro" id="IPR025110">
    <property type="entry name" value="AMP-bd_C"/>
</dbReference>